<dbReference type="EMBL" id="CAJOBR010080503">
    <property type="protein sequence ID" value="CAF5122192.1"/>
    <property type="molecule type" value="Genomic_DNA"/>
</dbReference>
<gene>
    <name evidence="1" type="ORF">QYT958_LOCUS46129</name>
    <name evidence="2" type="ORF">QYT958_LOCUS47029</name>
</gene>
<feature type="non-terminal residue" evidence="1">
    <location>
        <position position="1"/>
    </location>
</feature>
<name>A0A822FF85_9BILA</name>
<comment type="caution">
    <text evidence="1">The sequence shown here is derived from an EMBL/GenBank/DDBJ whole genome shotgun (WGS) entry which is preliminary data.</text>
</comment>
<organism evidence="1 3">
    <name type="scientific">Rotaria socialis</name>
    <dbReference type="NCBI Taxonomy" id="392032"/>
    <lineage>
        <taxon>Eukaryota</taxon>
        <taxon>Metazoa</taxon>
        <taxon>Spiralia</taxon>
        <taxon>Gnathifera</taxon>
        <taxon>Rotifera</taxon>
        <taxon>Eurotatoria</taxon>
        <taxon>Bdelloidea</taxon>
        <taxon>Philodinida</taxon>
        <taxon>Philodinidae</taxon>
        <taxon>Rotaria</taxon>
    </lineage>
</organism>
<dbReference type="Proteomes" id="UP000663848">
    <property type="component" value="Unassembled WGS sequence"/>
</dbReference>
<accession>A0A822FF85</accession>
<sequence length="60" mass="7185">GFESNLFTIKDENIFTINEIDREKLLGEKRCFDRSYCLIELHILVNDGEEYWVIPIHIIE</sequence>
<evidence type="ECO:0000313" key="1">
    <source>
        <dbReference type="EMBL" id="CAF5122192.1"/>
    </source>
</evidence>
<protein>
    <submittedName>
        <fullName evidence="1">Uncharacterized protein</fullName>
    </submittedName>
</protein>
<proteinExistence type="predicted"/>
<evidence type="ECO:0000313" key="2">
    <source>
        <dbReference type="EMBL" id="CAF5133362.1"/>
    </source>
</evidence>
<dbReference type="EMBL" id="CAJOBR010086375">
    <property type="protein sequence ID" value="CAF5133362.1"/>
    <property type="molecule type" value="Genomic_DNA"/>
</dbReference>
<reference evidence="1" key="1">
    <citation type="submission" date="2021-02" db="EMBL/GenBank/DDBJ databases">
        <authorList>
            <person name="Nowell W R."/>
        </authorList>
    </citation>
    <scope>NUCLEOTIDE SEQUENCE</scope>
</reference>
<evidence type="ECO:0000313" key="3">
    <source>
        <dbReference type="Proteomes" id="UP000663848"/>
    </source>
</evidence>
<dbReference type="AlphaFoldDB" id="A0A822FF85"/>